<dbReference type="RefSeq" id="WP_030477285.1">
    <property type="nucleotide sequence ID" value="NZ_FWYC01000007.1"/>
</dbReference>
<evidence type="ECO:0000313" key="4">
    <source>
        <dbReference type="EMBL" id="SMC96879.1"/>
    </source>
</evidence>
<feature type="domain" description="STAS" evidence="3">
    <location>
        <begin position="7"/>
        <end position="117"/>
    </location>
</feature>
<dbReference type="EMBL" id="FWYC01000007">
    <property type="protein sequence ID" value="SMC96879.1"/>
    <property type="molecule type" value="Genomic_DNA"/>
</dbReference>
<protein>
    <recommendedName>
        <fullName evidence="2">Anti-sigma factor antagonist</fullName>
    </recommendedName>
</protein>
<dbReference type="AlphaFoldDB" id="A0A1W2DHF0"/>
<reference evidence="5" key="1">
    <citation type="submission" date="2017-04" db="EMBL/GenBank/DDBJ databases">
        <authorList>
            <person name="Varghese N."/>
            <person name="Submissions S."/>
        </authorList>
    </citation>
    <scope>NUCLEOTIDE SEQUENCE [LARGE SCALE GENOMIC DNA]</scope>
    <source>
        <strain evidence="5">DSM 44073</strain>
    </source>
</reference>
<dbReference type="Pfam" id="PF01740">
    <property type="entry name" value="STAS"/>
    <property type="match status" value="1"/>
</dbReference>
<evidence type="ECO:0000256" key="2">
    <source>
        <dbReference type="RuleBase" id="RU003749"/>
    </source>
</evidence>
<dbReference type="STRING" id="40571.SAMN05660733_03063"/>
<dbReference type="PANTHER" id="PTHR33495">
    <property type="entry name" value="ANTI-SIGMA FACTOR ANTAGONIST TM_1081-RELATED-RELATED"/>
    <property type="match status" value="1"/>
</dbReference>
<dbReference type="InterPro" id="IPR036513">
    <property type="entry name" value="STAS_dom_sf"/>
</dbReference>
<dbReference type="SUPFAM" id="SSF52091">
    <property type="entry name" value="SpoIIaa-like"/>
    <property type="match status" value="1"/>
</dbReference>
<organism evidence="4 5">
    <name type="scientific">Lentzea albidocapillata</name>
    <dbReference type="NCBI Taxonomy" id="40571"/>
    <lineage>
        <taxon>Bacteria</taxon>
        <taxon>Bacillati</taxon>
        <taxon>Actinomycetota</taxon>
        <taxon>Actinomycetes</taxon>
        <taxon>Pseudonocardiales</taxon>
        <taxon>Pseudonocardiaceae</taxon>
        <taxon>Lentzea</taxon>
    </lineage>
</organism>
<evidence type="ECO:0000256" key="1">
    <source>
        <dbReference type="ARBA" id="ARBA00009013"/>
    </source>
</evidence>
<dbReference type="Gene3D" id="3.30.750.24">
    <property type="entry name" value="STAS domain"/>
    <property type="match status" value="1"/>
</dbReference>
<proteinExistence type="inferred from homology"/>
<sequence length="122" mass="12975">MTSNPLFVVDREAVDGNLILRAAGEIDGDTVRLLDDAAAKAIESASALVVVDLTDVTFIGSTGLNELLAVTEDCRARDLTLVIAAPPGTVARRIVEISGLWDHLAVADSVSEAVSRRREHRP</sequence>
<keyword evidence="5" id="KW-1185">Reference proteome</keyword>
<dbReference type="OrthoDB" id="3576811at2"/>
<evidence type="ECO:0000313" key="5">
    <source>
        <dbReference type="Proteomes" id="UP000192840"/>
    </source>
</evidence>
<name>A0A1W2DHF0_9PSEU</name>
<dbReference type="CDD" id="cd07043">
    <property type="entry name" value="STAS_anti-anti-sigma_factors"/>
    <property type="match status" value="1"/>
</dbReference>
<dbReference type="InterPro" id="IPR002645">
    <property type="entry name" value="STAS_dom"/>
</dbReference>
<accession>A0A1W2DHF0</accession>
<dbReference type="PANTHER" id="PTHR33495:SF2">
    <property type="entry name" value="ANTI-SIGMA FACTOR ANTAGONIST TM_1081-RELATED"/>
    <property type="match status" value="1"/>
</dbReference>
<dbReference type="Proteomes" id="UP000192840">
    <property type="component" value="Unassembled WGS sequence"/>
</dbReference>
<dbReference type="NCBIfam" id="TIGR00377">
    <property type="entry name" value="ant_ant_sig"/>
    <property type="match status" value="1"/>
</dbReference>
<dbReference type="GO" id="GO:0043856">
    <property type="term" value="F:anti-sigma factor antagonist activity"/>
    <property type="evidence" value="ECO:0007669"/>
    <property type="project" value="InterPro"/>
</dbReference>
<gene>
    <name evidence="4" type="ORF">SAMN05660733_03063</name>
</gene>
<evidence type="ECO:0000259" key="3">
    <source>
        <dbReference type="PROSITE" id="PS50801"/>
    </source>
</evidence>
<dbReference type="PROSITE" id="PS50801">
    <property type="entry name" value="STAS"/>
    <property type="match status" value="1"/>
</dbReference>
<dbReference type="InterPro" id="IPR003658">
    <property type="entry name" value="Anti-sigma_ant"/>
</dbReference>
<comment type="similarity">
    <text evidence="1 2">Belongs to the anti-sigma-factor antagonist family.</text>
</comment>